<proteinExistence type="predicted"/>
<reference evidence="2 3" key="1">
    <citation type="submission" date="2019-05" db="EMBL/GenBank/DDBJ databases">
        <title>Draft Genome Sequences of Six Type Strains of the Genus Massilia.</title>
        <authorList>
            <person name="Miess H."/>
            <person name="Frediansyhah A."/>
            <person name="Gross H."/>
        </authorList>
    </citation>
    <scope>NUCLEOTIDE SEQUENCE [LARGE SCALE GENOMIC DNA]</scope>
    <source>
        <strain evidence="2 3">DSMZ 26121</strain>
    </source>
</reference>
<dbReference type="EMBL" id="JACHXS010000002">
    <property type="protein sequence ID" value="MBB3220768.1"/>
    <property type="molecule type" value="Genomic_DNA"/>
</dbReference>
<evidence type="ECO:0000313" key="4">
    <source>
        <dbReference type="Proteomes" id="UP000584325"/>
    </source>
</evidence>
<name>A0A4V1EDP1_9BURK</name>
<protein>
    <submittedName>
        <fullName evidence="1">Uncharacterized protein</fullName>
    </submittedName>
</protein>
<dbReference type="EMBL" id="CP040017">
    <property type="protein sequence ID" value="QCP11761.1"/>
    <property type="molecule type" value="Genomic_DNA"/>
</dbReference>
<evidence type="ECO:0000313" key="1">
    <source>
        <dbReference type="EMBL" id="MBB3220768.1"/>
    </source>
</evidence>
<dbReference type="AlphaFoldDB" id="A0A4V1EDP1"/>
<reference evidence="1 4" key="2">
    <citation type="submission" date="2020-08" db="EMBL/GenBank/DDBJ databases">
        <title>Genomic Encyclopedia of Type Strains, Phase III (KMG-III): the genomes of soil and plant-associated and newly described type strains.</title>
        <authorList>
            <person name="Whitman W."/>
        </authorList>
    </citation>
    <scope>NUCLEOTIDE SEQUENCE [LARGE SCALE GENOMIC DNA]</scope>
    <source>
        <strain evidence="1 4">CECT 7753</strain>
    </source>
</reference>
<sequence>MLATGIEGQQRATHQHARQVQRGAGVAAAALHHHLFHLHGKGQEHGRRGRPRRMRGRLLFDVRAKDVNGRVSNVVVFAHARSIMKHAPADMPGLWARLDR</sequence>
<organism evidence="1 4">
    <name type="scientific">Pseudoduganella umbonata</name>
    <dbReference type="NCBI Taxonomy" id="864828"/>
    <lineage>
        <taxon>Bacteria</taxon>
        <taxon>Pseudomonadati</taxon>
        <taxon>Pseudomonadota</taxon>
        <taxon>Betaproteobacteria</taxon>
        <taxon>Burkholderiales</taxon>
        <taxon>Oxalobacteraceae</taxon>
        <taxon>Telluria group</taxon>
        <taxon>Pseudoduganella</taxon>
    </lineage>
</organism>
<gene>
    <name evidence="2" type="ORF">FCL38_16030</name>
    <name evidence="1" type="ORF">FHS02_001567</name>
</gene>
<evidence type="ECO:0000313" key="3">
    <source>
        <dbReference type="Proteomes" id="UP000298763"/>
    </source>
</evidence>
<keyword evidence="3" id="KW-1185">Reference proteome</keyword>
<evidence type="ECO:0000313" key="2">
    <source>
        <dbReference type="EMBL" id="QCP11761.1"/>
    </source>
</evidence>
<dbReference type="RefSeq" id="WP_137314607.1">
    <property type="nucleotide sequence ID" value="NZ_CP040017.1"/>
</dbReference>
<dbReference type="Proteomes" id="UP000584325">
    <property type="component" value="Unassembled WGS sequence"/>
</dbReference>
<accession>A0A4V1EDP1</accession>
<dbReference type="Proteomes" id="UP000298763">
    <property type="component" value="Chromosome"/>
</dbReference>